<name>A0A0C3DEV6_9AGAM</name>
<dbReference type="EMBL" id="KN822144">
    <property type="protein sequence ID" value="KIM54919.1"/>
    <property type="molecule type" value="Genomic_DNA"/>
</dbReference>
<evidence type="ECO:0000313" key="3">
    <source>
        <dbReference type="Proteomes" id="UP000053989"/>
    </source>
</evidence>
<protein>
    <submittedName>
        <fullName evidence="2">Uncharacterized protein</fullName>
    </submittedName>
</protein>
<dbReference type="HOGENOM" id="CLU_152691_1_0_1"/>
<sequence>MSSGTNGQSEQRFNILPHPAKTNNPADLDPTQWSGLADNPAVRAHHARDPYVPAQELVNNLGAPLSREELRRRTEELNRK</sequence>
<dbReference type="Proteomes" id="UP000053989">
    <property type="component" value="Unassembled WGS sequence"/>
</dbReference>
<evidence type="ECO:0000313" key="2">
    <source>
        <dbReference type="EMBL" id="KIM54919.1"/>
    </source>
</evidence>
<feature type="region of interest" description="Disordered" evidence="1">
    <location>
        <begin position="1"/>
        <end position="34"/>
    </location>
</feature>
<reference evidence="3" key="2">
    <citation type="submission" date="2015-01" db="EMBL/GenBank/DDBJ databases">
        <title>Evolutionary Origins and Diversification of the Mycorrhizal Mutualists.</title>
        <authorList>
            <consortium name="DOE Joint Genome Institute"/>
            <consortium name="Mycorrhizal Genomics Consortium"/>
            <person name="Kohler A."/>
            <person name="Kuo A."/>
            <person name="Nagy L.G."/>
            <person name="Floudas D."/>
            <person name="Copeland A."/>
            <person name="Barry K.W."/>
            <person name="Cichocki N."/>
            <person name="Veneault-Fourrey C."/>
            <person name="LaButti K."/>
            <person name="Lindquist E.A."/>
            <person name="Lipzen A."/>
            <person name="Lundell T."/>
            <person name="Morin E."/>
            <person name="Murat C."/>
            <person name="Riley R."/>
            <person name="Ohm R."/>
            <person name="Sun H."/>
            <person name="Tunlid A."/>
            <person name="Henrissat B."/>
            <person name="Grigoriev I.V."/>
            <person name="Hibbett D.S."/>
            <person name="Martin F."/>
        </authorList>
    </citation>
    <scope>NUCLEOTIDE SEQUENCE [LARGE SCALE GENOMIC DNA]</scope>
    <source>
        <strain evidence="3">Foug A</strain>
    </source>
</reference>
<reference evidence="2 3" key="1">
    <citation type="submission" date="2014-04" db="EMBL/GenBank/DDBJ databases">
        <authorList>
            <consortium name="DOE Joint Genome Institute"/>
            <person name="Kuo A."/>
            <person name="Kohler A."/>
            <person name="Nagy L.G."/>
            <person name="Floudas D."/>
            <person name="Copeland A."/>
            <person name="Barry K.W."/>
            <person name="Cichocki N."/>
            <person name="Veneault-Fourrey C."/>
            <person name="LaButti K."/>
            <person name="Lindquist E.A."/>
            <person name="Lipzen A."/>
            <person name="Lundell T."/>
            <person name="Morin E."/>
            <person name="Murat C."/>
            <person name="Sun H."/>
            <person name="Tunlid A."/>
            <person name="Henrissat B."/>
            <person name="Grigoriev I.V."/>
            <person name="Hibbett D.S."/>
            <person name="Martin F."/>
            <person name="Nordberg H.P."/>
            <person name="Cantor M.N."/>
            <person name="Hua S.X."/>
        </authorList>
    </citation>
    <scope>NUCLEOTIDE SEQUENCE [LARGE SCALE GENOMIC DNA]</scope>
    <source>
        <strain evidence="2 3">Foug A</strain>
    </source>
</reference>
<proteinExistence type="predicted"/>
<gene>
    <name evidence="2" type="ORF">SCLCIDRAFT_30728</name>
</gene>
<dbReference type="InParanoid" id="A0A0C3DEV6"/>
<keyword evidence="3" id="KW-1185">Reference proteome</keyword>
<dbReference type="OrthoDB" id="2532734at2759"/>
<organism evidence="2 3">
    <name type="scientific">Scleroderma citrinum Foug A</name>
    <dbReference type="NCBI Taxonomy" id="1036808"/>
    <lineage>
        <taxon>Eukaryota</taxon>
        <taxon>Fungi</taxon>
        <taxon>Dikarya</taxon>
        <taxon>Basidiomycota</taxon>
        <taxon>Agaricomycotina</taxon>
        <taxon>Agaricomycetes</taxon>
        <taxon>Agaricomycetidae</taxon>
        <taxon>Boletales</taxon>
        <taxon>Sclerodermatineae</taxon>
        <taxon>Sclerodermataceae</taxon>
        <taxon>Scleroderma</taxon>
    </lineage>
</organism>
<accession>A0A0C3DEV6</accession>
<dbReference type="AlphaFoldDB" id="A0A0C3DEV6"/>
<feature type="compositionally biased region" description="Polar residues" evidence="1">
    <location>
        <begin position="1"/>
        <end position="12"/>
    </location>
</feature>
<evidence type="ECO:0000256" key="1">
    <source>
        <dbReference type="SAM" id="MobiDB-lite"/>
    </source>
</evidence>